<accession>A0A1X0QTP8</accession>
<dbReference type="InterPro" id="IPR000571">
    <property type="entry name" value="Znf_CCCH"/>
</dbReference>
<comment type="domain">
    <text evidence="7">Contains a pseudokinase domain. The protein kinase domain is predicted to be catalytically inactive because some of the residues important for catalytic activity are substituted and it lacks the equivalent of the binding site for a peptide substrate. However, it has retained an ATP-binding site and ATP-binding is required for mRNA degradation, stimulating the activity of the PAN2 nuclease in vitro. The nucleotide-binding site is juxtaposed to the RNase active site of PAN2 in the complex and may actually bind nucleosides of a poly(A) RNA rather than ATP, feeding the poly(A)-tail to the active site of the deadenylase and thus increasing the efficiency with which this distributive enzyme degrades oligo(A) RNAs.</text>
</comment>
<evidence type="ECO:0000256" key="7">
    <source>
        <dbReference type="HAMAP-Rule" id="MF_03181"/>
    </source>
</evidence>
<comment type="caution">
    <text evidence="7">Lacks conserved residue(s) required for the propagation of feature annotation.</text>
</comment>
<dbReference type="OrthoDB" id="204958at2759"/>
<dbReference type="FunFam" id="1.10.287.3700:FF:000001">
    <property type="entry name" value="PAN2-PAN3 deadenylation complex subunit PAN3"/>
    <property type="match status" value="1"/>
</dbReference>
<comment type="function">
    <text evidence="7">Regulatory subunit of the poly(A)-nuclease (PAN) deadenylation complex, one of two cytoplasmic mRNA deadenylases involved in mRNA turnover. PAN specifically shortens poly(A) tails of RNA and the activity is stimulated by poly(A)-binding protein PAB1. PAN deadenylation is followed by rapid degradation of the shortened mRNA tails by the CCR4-NOT complex. Deadenylated mRNAs are then degraded by two alternative mechanisms, namely exosome-mediated 3'-5' exonucleolytic degradation, or deadenlyation-dependent mRNA decaping and subsequent 5'-3' exonucleolytic degradation by XRN1. May also be involved in post-transcriptional maturation of mRNA poly(A) tails. PAN3 acts as a positive regulator for PAN activity, recruiting the catalytic subunit PAN2 to mRNA via its interaction with RNA and with PAB1.</text>
</comment>
<dbReference type="Pfam" id="PF18101">
    <property type="entry name" value="Pan3_CK"/>
    <property type="match status" value="1"/>
</dbReference>
<feature type="region of interest" description="Disordered" evidence="9">
    <location>
        <begin position="19"/>
        <end position="46"/>
    </location>
</feature>
<comment type="domain">
    <text evidence="7">The pseudokinase domain, the coiled-coil (CC), and C-terminal knob domain (CK) form a structural unit (PKC) that forms an extensive high-affinity interaction surface for PAN2.</text>
</comment>
<gene>
    <name evidence="7" type="primary">PAN3</name>
    <name evidence="11" type="ORF">BCV72DRAFT_296761</name>
</gene>
<feature type="compositionally biased region" description="Low complexity" evidence="9">
    <location>
        <begin position="138"/>
        <end position="149"/>
    </location>
</feature>
<evidence type="ECO:0000313" key="11">
    <source>
        <dbReference type="EMBL" id="ORE03127.1"/>
    </source>
</evidence>
<dbReference type="GO" id="GO:0000289">
    <property type="term" value="P:nuclear-transcribed mRNA poly(A) tail shortening"/>
    <property type="evidence" value="ECO:0007669"/>
    <property type="project" value="UniProtKB-UniRule"/>
</dbReference>
<dbReference type="Proteomes" id="UP000242414">
    <property type="component" value="Unassembled WGS sequence"/>
</dbReference>
<proteinExistence type="inferred from homology"/>
<keyword evidence="8" id="KW-0863">Zinc-finger</keyword>
<dbReference type="PROSITE" id="PS50103">
    <property type="entry name" value="ZF_C3H1"/>
    <property type="match status" value="1"/>
</dbReference>
<dbReference type="GO" id="GO:0008143">
    <property type="term" value="F:poly(A) binding"/>
    <property type="evidence" value="ECO:0007669"/>
    <property type="project" value="TreeGrafter"/>
</dbReference>
<dbReference type="Gene3D" id="6.10.250.3160">
    <property type="match status" value="1"/>
</dbReference>
<dbReference type="HAMAP" id="MF_03181">
    <property type="entry name" value="PAN3"/>
    <property type="match status" value="1"/>
</dbReference>
<keyword evidence="8" id="KW-0862">Zinc</keyword>
<feature type="binding site" evidence="7">
    <location>
        <begin position="358"/>
        <end position="365"/>
    </location>
    <ligand>
        <name>ATP</name>
        <dbReference type="ChEBI" id="CHEBI:30616"/>
    </ligand>
</feature>
<dbReference type="Pfam" id="PF25586">
    <property type="entry name" value="zf-CCCH_PAN3"/>
    <property type="match status" value="1"/>
</dbReference>
<evidence type="ECO:0000256" key="4">
    <source>
        <dbReference type="ARBA" id="ARBA00022741"/>
    </source>
</evidence>
<feature type="domain" description="C3H1-type" evidence="10">
    <location>
        <begin position="47"/>
        <end position="76"/>
    </location>
</feature>
<dbReference type="EMBL" id="KV922017">
    <property type="protein sequence ID" value="ORE03127.1"/>
    <property type="molecule type" value="Genomic_DNA"/>
</dbReference>
<dbReference type="PANTHER" id="PTHR12272">
    <property type="entry name" value="DEADENYLATION COMPLEX SUBUNIT PAN3"/>
    <property type="match status" value="1"/>
</dbReference>
<evidence type="ECO:0000259" key="10">
    <source>
        <dbReference type="PROSITE" id="PS50103"/>
    </source>
</evidence>
<feature type="coiled-coil region" evidence="7">
    <location>
        <begin position="525"/>
        <end position="563"/>
    </location>
</feature>
<feature type="compositionally biased region" description="Low complexity" evidence="9">
    <location>
        <begin position="19"/>
        <end position="37"/>
    </location>
</feature>
<sequence>MSQYKFIPPPQTSSVIPIVAPSSIDENNNNNDNNSNNKETKKVVSSTSTKRLCRNVIIHGYCKFENKGCEFNHDTNKSIVLPQQQNATSPENRYIAEHVHAPVFIPSSLSSATQDSIANTNNNTSIRNPAYRYSAPPSNSSNSNNSNNQFNQFGIHVPDFVPQQQSKYNPLLSNGHIDPYFYPPSFHHQSLNQYHKVPALLPHVANLLPHQRVAQSFLIPDNLNEQLIKRQEAAIQTKSGKFINKQKNKEKERSFIVMDRLARESGLPDEVHVYHSLYPLEEKAGKFFGHPSWLYKAICRTNGKPYVMVRIEGFRLVNEHAMTMVKEWKKIKHANIISIKEAFTTRAFGDSSLIFIYDYHPCSITLFEAYFTPQAQALLHARLQATGGTALPVPETTLWSFITQIASALKTIHAAGLSARTIDIGKVIMTSKNRLRLSCCGILDVLQYETASQKAPYYQQEDLLTFGKLIVSLACNSLQSFLNLPQSFEYISTFYSADLKNVVFYLLSKPSPLKTIDEVIRMIGPRLLHEVNSTQYYTDTLESNLGFELENSRLVRLLSKFGFINERPEFSDDPRWSETGDRYVIKLFREYLFHQVNEVGVPVIDMAHVISCLNKLDAGVDEKILLTSRDDETSIIVSYKEIKDCINSAFNDLYSSFHTNNNKTK</sequence>
<evidence type="ECO:0000256" key="6">
    <source>
        <dbReference type="ARBA" id="ARBA00023054"/>
    </source>
</evidence>
<keyword evidence="6 7" id="KW-0175">Coiled coil</keyword>
<evidence type="ECO:0000256" key="8">
    <source>
        <dbReference type="PROSITE-ProRule" id="PRU00723"/>
    </source>
</evidence>
<name>A0A1X0QTP8_RHIZD</name>
<organism evidence="11">
    <name type="scientific">Rhizopus microsporus var. microsporus</name>
    <dbReference type="NCBI Taxonomy" id="86635"/>
    <lineage>
        <taxon>Eukaryota</taxon>
        <taxon>Fungi</taxon>
        <taxon>Fungi incertae sedis</taxon>
        <taxon>Mucoromycota</taxon>
        <taxon>Mucoromycotina</taxon>
        <taxon>Mucoromycetes</taxon>
        <taxon>Mucorales</taxon>
        <taxon>Mucorineae</taxon>
        <taxon>Rhizopodaceae</taxon>
        <taxon>Rhizopus</taxon>
    </lineage>
</organism>
<dbReference type="GO" id="GO:0006397">
    <property type="term" value="P:mRNA processing"/>
    <property type="evidence" value="ECO:0007669"/>
    <property type="project" value="UniProtKB-KW"/>
</dbReference>
<keyword evidence="8" id="KW-0479">Metal-binding</keyword>
<dbReference type="GO" id="GO:0000932">
    <property type="term" value="C:P-body"/>
    <property type="evidence" value="ECO:0007669"/>
    <property type="project" value="TreeGrafter"/>
</dbReference>
<feature type="binding site" evidence="7">
    <location>
        <begin position="425"/>
        <end position="426"/>
    </location>
    <ligand>
        <name>ATP</name>
        <dbReference type="ChEBI" id="CHEBI:30616"/>
    </ligand>
</feature>
<comment type="domain">
    <text evidence="7">The N-terminal zinc finger binds to poly(A) RNA.</text>
</comment>
<feature type="compositionally biased region" description="Polar residues" evidence="9">
    <location>
        <begin position="116"/>
        <end position="127"/>
    </location>
</feature>
<feature type="zinc finger region" description="C3H1-type" evidence="8">
    <location>
        <begin position="47"/>
        <end position="76"/>
    </location>
</feature>
<dbReference type="Gene3D" id="1.20.5.5160">
    <property type="match status" value="1"/>
</dbReference>
<dbReference type="GO" id="GO:0031251">
    <property type="term" value="C:PAN complex"/>
    <property type="evidence" value="ECO:0007669"/>
    <property type="project" value="UniProtKB-UniRule"/>
</dbReference>
<evidence type="ECO:0000256" key="2">
    <source>
        <dbReference type="ARBA" id="ARBA00022490"/>
    </source>
</evidence>
<keyword evidence="5 7" id="KW-0067">ATP-binding</keyword>
<dbReference type="InterPro" id="IPR011009">
    <property type="entry name" value="Kinase-like_dom_sf"/>
</dbReference>
<comment type="subunit">
    <text evidence="7">Homodimer. Forms a heterotrimer with a catalytic subunit PAN2 to form the poly(A)-nuclease (PAN) deadenylation complex. Interacts (via PAM-2 motif) with poly(A)-binding protein PAB1 (via PABC domain), conferring substrate specificity of the enzyme complex.</text>
</comment>
<keyword evidence="4 7" id="KW-0547">Nucleotide-binding</keyword>
<dbReference type="SUPFAM" id="SSF56112">
    <property type="entry name" value="Protein kinase-like (PK-like)"/>
    <property type="match status" value="1"/>
</dbReference>
<keyword evidence="2 7" id="KW-0963">Cytoplasm</keyword>
<dbReference type="Gene3D" id="1.10.287.3700">
    <property type="match status" value="1"/>
</dbReference>
<reference evidence="11" key="1">
    <citation type="journal article" date="2016" name="Proc. Natl. Acad. Sci. U.S.A.">
        <title>Lipid metabolic changes in an early divergent fungus govern the establishment of a mutualistic symbiosis with endobacteria.</title>
        <authorList>
            <person name="Lastovetsky O.A."/>
            <person name="Gaspar M.L."/>
            <person name="Mondo S.J."/>
            <person name="LaButti K.M."/>
            <person name="Sandor L."/>
            <person name="Grigoriev I.V."/>
            <person name="Henry S.A."/>
            <person name="Pawlowska T.E."/>
        </authorList>
    </citation>
    <scope>NUCLEOTIDE SEQUENCE [LARGE SCALE GENOMIC DNA]</scope>
    <source>
        <strain evidence="11">ATCC 52814</strain>
    </source>
</reference>
<evidence type="ECO:0000256" key="3">
    <source>
        <dbReference type="ARBA" id="ARBA00022664"/>
    </source>
</evidence>
<dbReference type="GO" id="GO:0005524">
    <property type="term" value="F:ATP binding"/>
    <property type="evidence" value="ECO:0007669"/>
    <property type="project" value="UniProtKB-UniRule"/>
</dbReference>
<dbReference type="GO" id="GO:0008270">
    <property type="term" value="F:zinc ion binding"/>
    <property type="evidence" value="ECO:0007669"/>
    <property type="project" value="UniProtKB-KW"/>
</dbReference>
<evidence type="ECO:0000256" key="5">
    <source>
        <dbReference type="ARBA" id="ARBA00022840"/>
    </source>
</evidence>
<dbReference type="AlphaFoldDB" id="A0A1X0QTP8"/>
<evidence type="ECO:0000256" key="1">
    <source>
        <dbReference type="ARBA" id="ARBA00004496"/>
    </source>
</evidence>
<feature type="region of interest" description="Disordered" evidence="9">
    <location>
        <begin position="116"/>
        <end position="149"/>
    </location>
</feature>
<dbReference type="VEuPathDB" id="FungiDB:BCV72DRAFT_296761"/>
<dbReference type="InterPro" id="IPR041332">
    <property type="entry name" value="Pan3_CK"/>
</dbReference>
<protein>
    <recommendedName>
        <fullName evidence="7">PAN2-PAN3 deadenylation complex subunit PAN3</fullName>
    </recommendedName>
    <alternativeName>
        <fullName evidence="7">PAB1P-dependent poly(A)-specific ribonuclease</fullName>
    </alternativeName>
    <alternativeName>
        <fullName evidence="7">Poly(A)-nuclease deadenylation complex subunit 3</fullName>
        <shortName evidence="7">PAN deadenylation complex subunit 3</shortName>
    </alternativeName>
</protein>
<dbReference type="PANTHER" id="PTHR12272:SF11">
    <property type="entry name" value="PAN2-PAN3 DEADENYLATION COMPLEX SUBUNIT PAN3"/>
    <property type="match status" value="1"/>
</dbReference>
<dbReference type="Gene3D" id="1.10.510.10">
    <property type="entry name" value="Transferase(Phosphotransferase) domain 1"/>
    <property type="match status" value="1"/>
</dbReference>
<evidence type="ECO:0000256" key="9">
    <source>
        <dbReference type="SAM" id="MobiDB-lite"/>
    </source>
</evidence>
<comment type="similarity">
    <text evidence="7">Belongs to the protein kinase superfamily. PAN3 family.</text>
</comment>
<comment type="subcellular location">
    <subcellularLocation>
        <location evidence="1 7">Cytoplasm</location>
    </subcellularLocation>
</comment>
<keyword evidence="3 7" id="KW-0507">mRNA processing</keyword>
<feature type="region of interest" description="Knob domain" evidence="7">
    <location>
        <begin position="564"/>
        <end position="665"/>
    </location>
</feature>
<dbReference type="InterPro" id="IPR030844">
    <property type="entry name" value="PAN3"/>
</dbReference>